<comment type="similarity">
    <text evidence="1">Belongs to the UPF0342 family.</text>
</comment>
<keyword evidence="2" id="KW-0175">Coiled coil</keyword>
<dbReference type="HAMAP" id="MF_01526">
    <property type="entry name" value="UPF0342"/>
    <property type="match status" value="1"/>
</dbReference>
<organism evidence="3 4">
    <name type="scientific">Candidatus Ligilactobacillus excrementigallinarum</name>
    <dbReference type="NCBI Taxonomy" id="2838641"/>
    <lineage>
        <taxon>Bacteria</taxon>
        <taxon>Bacillati</taxon>
        <taxon>Bacillota</taxon>
        <taxon>Bacilli</taxon>
        <taxon>Lactobacillales</taxon>
        <taxon>Lactobacillaceae</taxon>
        <taxon>Ligilactobacillus</taxon>
    </lineage>
</organism>
<dbReference type="Pfam" id="PF06133">
    <property type="entry name" value="Com_YlbF"/>
    <property type="match status" value="1"/>
</dbReference>
<proteinExistence type="inferred from homology"/>
<name>A0A9D1UW97_9LACO</name>
<reference evidence="3" key="1">
    <citation type="journal article" date="2021" name="PeerJ">
        <title>Extensive microbial diversity within the chicken gut microbiome revealed by metagenomics and culture.</title>
        <authorList>
            <person name="Gilroy R."/>
            <person name="Ravi A."/>
            <person name="Getino M."/>
            <person name="Pursley I."/>
            <person name="Horton D.L."/>
            <person name="Alikhan N.F."/>
            <person name="Baker D."/>
            <person name="Gharbi K."/>
            <person name="Hall N."/>
            <person name="Watson M."/>
            <person name="Adriaenssens E.M."/>
            <person name="Foster-Nyarko E."/>
            <person name="Jarju S."/>
            <person name="Secka A."/>
            <person name="Antonio M."/>
            <person name="Oren A."/>
            <person name="Chaudhuri R.R."/>
            <person name="La Ragione R."/>
            <person name="Hildebrand F."/>
            <person name="Pallen M.J."/>
        </authorList>
    </citation>
    <scope>NUCLEOTIDE SEQUENCE</scope>
    <source>
        <strain evidence="3">6627</strain>
    </source>
</reference>
<feature type="coiled-coil region" evidence="2">
    <location>
        <begin position="79"/>
        <end position="106"/>
    </location>
</feature>
<evidence type="ECO:0000313" key="3">
    <source>
        <dbReference type="EMBL" id="HIX01603.1"/>
    </source>
</evidence>
<protein>
    <recommendedName>
        <fullName evidence="1">UPF0342 protein H9861_02490</fullName>
    </recommendedName>
</protein>
<evidence type="ECO:0000256" key="1">
    <source>
        <dbReference type="HAMAP-Rule" id="MF_01526"/>
    </source>
</evidence>
<reference evidence="3" key="2">
    <citation type="submission" date="2021-04" db="EMBL/GenBank/DDBJ databases">
        <authorList>
            <person name="Gilroy R."/>
        </authorList>
    </citation>
    <scope>NUCLEOTIDE SEQUENCE</scope>
    <source>
        <strain evidence="3">6627</strain>
    </source>
</reference>
<comment type="caution">
    <text evidence="3">The sequence shown here is derived from an EMBL/GenBank/DDBJ whole genome shotgun (WGS) entry which is preliminary data.</text>
</comment>
<dbReference type="Proteomes" id="UP000823963">
    <property type="component" value="Unassembled WGS sequence"/>
</dbReference>
<accession>A0A9D1UW97</accession>
<evidence type="ECO:0000313" key="4">
    <source>
        <dbReference type="Proteomes" id="UP000823963"/>
    </source>
</evidence>
<evidence type="ECO:0000256" key="2">
    <source>
        <dbReference type="SAM" id="Coils"/>
    </source>
</evidence>
<dbReference type="InterPro" id="IPR010368">
    <property type="entry name" value="Com_YlbF"/>
</dbReference>
<dbReference type="EMBL" id="DXFP01000019">
    <property type="protein sequence ID" value="HIX01603.1"/>
    <property type="molecule type" value="Genomic_DNA"/>
</dbReference>
<dbReference type="AlphaFoldDB" id="A0A9D1UW97"/>
<dbReference type="InterPro" id="IPR023378">
    <property type="entry name" value="YheA/YmcA-like_dom_sf"/>
</dbReference>
<dbReference type="SUPFAM" id="SSF158622">
    <property type="entry name" value="YheA/YmcA-like"/>
    <property type="match status" value="1"/>
</dbReference>
<gene>
    <name evidence="3" type="ORF">H9861_02490</name>
</gene>
<dbReference type="Gene3D" id="1.20.1500.10">
    <property type="entry name" value="YheA/YmcA-like"/>
    <property type="match status" value="1"/>
</dbReference>
<sequence>MTVNIYDSVNQVASDLPKTQEFMGVQNAFAALKNDAVAFDLYEQFTGLQSKLQNAQAAGQQPAEEDMKQLQELAQKMGNMEAITNLMQAEQSLNQLLNDINSIILKPINDIYEK</sequence>